<dbReference type="RefSeq" id="XP_001019252.3">
    <property type="nucleotide sequence ID" value="XM_001019252.3"/>
</dbReference>
<name>Q23R34_TETTS</name>
<feature type="domain" description="TH1" evidence="3">
    <location>
        <begin position="868"/>
        <end position="1054"/>
    </location>
</feature>
<evidence type="ECO:0000256" key="2">
    <source>
        <dbReference type="SAM" id="MobiDB-lite"/>
    </source>
</evidence>
<organism evidence="4 5">
    <name type="scientific">Tetrahymena thermophila (strain SB210)</name>
    <dbReference type="NCBI Taxonomy" id="312017"/>
    <lineage>
        <taxon>Eukaryota</taxon>
        <taxon>Sar</taxon>
        <taxon>Alveolata</taxon>
        <taxon>Ciliophora</taxon>
        <taxon>Intramacronucleata</taxon>
        <taxon>Oligohymenophorea</taxon>
        <taxon>Hymenostomatida</taxon>
        <taxon>Tetrahymenina</taxon>
        <taxon>Tetrahymenidae</taxon>
        <taxon>Tetrahymena</taxon>
    </lineage>
</organism>
<dbReference type="PROSITE" id="PS51757">
    <property type="entry name" value="TH1"/>
    <property type="match status" value="1"/>
</dbReference>
<dbReference type="GeneID" id="7841733"/>
<keyword evidence="5" id="KW-1185">Reference proteome</keyword>
<evidence type="ECO:0000313" key="5">
    <source>
        <dbReference type="Proteomes" id="UP000009168"/>
    </source>
</evidence>
<dbReference type="InParanoid" id="Q23R34"/>
<accession>Q23R34</accession>
<feature type="coiled-coil region" evidence="1">
    <location>
        <begin position="391"/>
        <end position="456"/>
    </location>
</feature>
<gene>
    <name evidence="4" type="ORF">TTHERM_00849500</name>
</gene>
<dbReference type="PANTHER" id="PTHR34969">
    <property type="entry name" value="OS01G0621700 PROTEIN"/>
    <property type="match status" value="1"/>
</dbReference>
<evidence type="ECO:0000256" key="1">
    <source>
        <dbReference type="SAM" id="Coils"/>
    </source>
</evidence>
<dbReference type="AlphaFoldDB" id="Q23R34"/>
<feature type="region of interest" description="Disordered" evidence="2">
    <location>
        <begin position="231"/>
        <end position="268"/>
    </location>
</feature>
<dbReference type="HOGENOM" id="CLU_295873_0_0_1"/>
<dbReference type="KEGG" id="tet:TTHERM_00849500"/>
<dbReference type="Proteomes" id="UP000009168">
    <property type="component" value="Unassembled WGS sequence"/>
</dbReference>
<sequence length="1184" mass="139846">MVYIQALIQEKKEQFQGLNVDLKEFREILHKIGEINTKYALDEEVIVQLYNVLFQKQEGYVTIEGIEALILQCLLEEQSQYQKNEQQSQDLDQLEIKSMKHIQLEENCLVSTYQHLNFDSINQILFIYNKALKIAKAQDQDKCELQLILKQIDILNKQGKLLLDSDLAKQIFQMLSCKIEENNQDYVFNNELQQYISKYENYILLNKYGQNNIENYEQAYVFHESEEECTSCDSQNNSQNEINKRGTENNSMVGQQKDSNQDKKSQQISNQQFTSVISSLSNIQDMNSYKYLDNRNYFIENNYVQSMRDLYPVLSEFESKDKNYKGIVEKIQQFYSSLQQEIQNLQQQLYEKDSQIQHFAEIKSMKAQRISEMQKKEEEYIHQISYLEDKICNLQENIEQLNKQIKEYQSKEKEYNQIEQEHDRQVKELKSKDQEIKELKHQLFELKKNFHESKQTQLSQEQEILHLKSKIEKSPAESQNSSLYSTERQNFEQLNGVISYLEDENSQLKQENEQLKQKVQHYVKVIEDNEESNNNLQSEVFTLKKQINEINDSFCNSLNDINLSTKQELSIQQLAHRKSKSLFNRLSWQAEIQQLNNPYTNDNDLVQTNLENDLEQILSNKQIESEENTQNQVKQNDNDQQKTASKKQRTKQISFQNQENFLGDILNDTKQNNKVEQVRSGFKRTNCFSFAALEVIQSYQKLQTKKDVLEQEQYQRSPEMTTSQIPSIQSTKMQLNQEDYMTTSVQVMQTSIQKQNDENRYPESKCTIPKTENTQDKVTPSFQQMLQGDTNFYWNQLNKQLFSNNQNKYNQNFIEEENSINESRKQITIQQFSVLQDFSRGKENNAQTQGFSFPQVNQLINTDNLNLKEDPRVIQIRETYESNLKRNSSENTLKENTNLCKNDTNLSVEYFYSDSIYRINAQNEKERRILFITSQYVYIINPTENFKIVRKFQVRLINRITFSNISSNLCVIHVLNQSDYVIESCRRFDLNIFLKNLFKALNLPTYMISFAENLLIRSKKKDKIFKSPVQSVQNENTENSLGTDQNKMKCLPPQNESTSIVNKNILEQKINANIQSNSFNNKLYFFNIQMKINQNMISNFLFNPWKPYLLQINNTQAIIFKDQKQDVKIMEVSLIGARIHEEMQNKDKVIIFQIKNQTNPILIKVSDSDEYKQLLALAQIITEN</sequence>
<evidence type="ECO:0000259" key="3">
    <source>
        <dbReference type="PROSITE" id="PS51757"/>
    </source>
</evidence>
<dbReference type="PANTHER" id="PTHR34969:SF1">
    <property type="entry name" value="TH1 DOMAIN-CONTAINING PROTEIN"/>
    <property type="match status" value="1"/>
</dbReference>
<dbReference type="InterPro" id="IPR010926">
    <property type="entry name" value="Myosin_TH1"/>
</dbReference>
<keyword evidence="1" id="KW-0175">Coiled coil</keyword>
<reference evidence="5" key="1">
    <citation type="journal article" date="2006" name="PLoS Biol.">
        <title>Macronuclear genome sequence of the ciliate Tetrahymena thermophila, a model eukaryote.</title>
        <authorList>
            <person name="Eisen J.A."/>
            <person name="Coyne R.S."/>
            <person name="Wu M."/>
            <person name="Wu D."/>
            <person name="Thiagarajan M."/>
            <person name="Wortman J.R."/>
            <person name="Badger J.H."/>
            <person name="Ren Q."/>
            <person name="Amedeo P."/>
            <person name="Jones K.M."/>
            <person name="Tallon L.J."/>
            <person name="Delcher A.L."/>
            <person name="Salzberg S.L."/>
            <person name="Silva J.C."/>
            <person name="Haas B.J."/>
            <person name="Majoros W.H."/>
            <person name="Farzad M."/>
            <person name="Carlton J.M."/>
            <person name="Smith R.K. Jr."/>
            <person name="Garg J."/>
            <person name="Pearlman R.E."/>
            <person name="Karrer K.M."/>
            <person name="Sun L."/>
            <person name="Manning G."/>
            <person name="Elde N.C."/>
            <person name="Turkewitz A.P."/>
            <person name="Asai D.J."/>
            <person name="Wilkes D.E."/>
            <person name="Wang Y."/>
            <person name="Cai H."/>
            <person name="Collins K."/>
            <person name="Stewart B.A."/>
            <person name="Lee S.R."/>
            <person name="Wilamowska K."/>
            <person name="Weinberg Z."/>
            <person name="Ruzzo W.L."/>
            <person name="Wloga D."/>
            <person name="Gaertig J."/>
            <person name="Frankel J."/>
            <person name="Tsao C.-C."/>
            <person name="Gorovsky M.A."/>
            <person name="Keeling P.J."/>
            <person name="Waller R.F."/>
            <person name="Patron N.J."/>
            <person name="Cherry J.M."/>
            <person name="Stover N.A."/>
            <person name="Krieger C.J."/>
            <person name="del Toro C."/>
            <person name="Ryder H.F."/>
            <person name="Williamson S.C."/>
            <person name="Barbeau R.A."/>
            <person name="Hamilton E.P."/>
            <person name="Orias E."/>
        </authorList>
    </citation>
    <scope>NUCLEOTIDE SEQUENCE [LARGE SCALE GENOMIC DNA]</scope>
    <source>
        <strain evidence="5">SB210</strain>
    </source>
</reference>
<protein>
    <recommendedName>
        <fullName evidence="3">TH1 domain-containing protein</fullName>
    </recommendedName>
</protein>
<feature type="coiled-coil region" evidence="1">
    <location>
        <begin position="491"/>
        <end position="553"/>
    </location>
</feature>
<dbReference type="GO" id="GO:0003774">
    <property type="term" value="F:cytoskeletal motor activity"/>
    <property type="evidence" value="ECO:0007669"/>
    <property type="project" value="InterPro"/>
</dbReference>
<dbReference type="Gene3D" id="1.20.5.340">
    <property type="match status" value="1"/>
</dbReference>
<feature type="region of interest" description="Disordered" evidence="2">
    <location>
        <begin position="624"/>
        <end position="653"/>
    </location>
</feature>
<dbReference type="OrthoDB" id="6108017at2759"/>
<feature type="coiled-coil region" evidence="1">
    <location>
        <begin position="328"/>
        <end position="355"/>
    </location>
</feature>
<feature type="region of interest" description="Disordered" evidence="2">
    <location>
        <begin position="755"/>
        <end position="776"/>
    </location>
</feature>
<proteinExistence type="predicted"/>
<evidence type="ECO:0000313" key="4">
    <source>
        <dbReference type="EMBL" id="EAR99007.3"/>
    </source>
</evidence>
<dbReference type="GO" id="GO:0016459">
    <property type="term" value="C:myosin complex"/>
    <property type="evidence" value="ECO:0007669"/>
    <property type="project" value="InterPro"/>
</dbReference>
<feature type="compositionally biased region" description="Polar residues" evidence="2">
    <location>
        <begin position="231"/>
        <end position="241"/>
    </location>
</feature>
<dbReference type="EMBL" id="GG662645">
    <property type="protein sequence ID" value="EAR99007.3"/>
    <property type="molecule type" value="Genomic_DNA"/>
</dbReference>